<organism evidence="1 2">
    <name type="scientific">Fibrobacter succinogenes (strain ATCC 19169 / S85)</name>
    <dbReference type="NCBI Taxonomy" id="59374"/>
    <lineage>
        <taxon>Bacteria</taxon>
        <taxon>Pseudomonadati</taxon>
        <taxon>Fibrobacterota</taxon>
        <taxon>Fibrobacteria</taxon>
        <taxon>Fibrobacterales</taxon>
        <taxon>Fibrobacteraceae</taxon>
        <taxon>Fibrobacter</taxon>
    </lineage>
</organism>
<gene>
    <name evidence="1" type="ordered locus">FSU_3257</name>
</gene>
<dbReference type="AlphaFoldDB" id="D9S922"/>
<evidence type="ECO:0000313" key="2">
    <source>
        <dbReference type="Proteomes" id="UP000000517"/>
    </source>
</evidence>
<dbReference type="EMBL" id="CP002158">
    <property type="protein sequence ID" value="ADL25179.1"/>
    <property type="molecule type" value="Genomic_DNA"/>
</dbReference>
<evidence type="ECO:0000313" key="1">
    <source>
        <dbReference type="EMBL" id="ADL25179.1"/>
    </source>
</evidence>
<dbReference type="HOGENOM" id="CLU_2699251_0_0_0"/>
<reference evidence="2" key="1">
    <citation type="submission" date="2010-08" db="EMBL/GenBank/DDBJ databases">
        <title>Complete sequence of Fibrobacter succinogenes subsp. succinogenes S85.</title>
        <authorList>
            <person name="Durkin A.S."/>
            <person name="Nelson K.E."/>
            <person name="Morrison M."/>
            <person name="Forsberg C.W."/>
            <person name="Wilson D.B."/>
            <person name="Russell J.B."/>
            <person name="Cann I.K.O."/>
            <person name="Mackie R.I."/>
            <person name="White B.A."/>
        </authorList>
    </citation>
    <scope>NUCLEOTIDE SEQUENCE [LARGE SCALE GENOMIC DNA]</scope>
    <source>
        <strain evidence="2">ATCC 19169 / S85</strain>
    </source>
</reference>
<dbReference type="Proteomes" id="UP000000517">
    <property type="component" value="Chromosome"/>
</dbReference>
<dbReference type="KEGG" id="fsc:FSU_3257"/>
<protein>
    <submittedName>
        <fullName evidence="1">Uncharacterized protein</fullName>
    </submittedName>
</protein>
<sequence length="73" mass="8391">MTMTNEELNSVMAKAKEQFRKGEPLFGKNVFSQSLCDTIVAFVTKLLDDILVLRLAMQPLAYERINNFFFANQ</sequence>
<name>D9S922_FIBSS</name>
<proteinExistence type="predicted"/>
<accession>D9S922</accession>